<dbReference type="InterPro" id="IPR000014">
    <property type="entry name" value="PAS"/>
</dbReference>
<evidence type="ECO:0000313" key="11">
    <source>
        <dbReference type="Proteomes" id="UP000236731"/>
    </source>
</evidence>
<dbReference type="InterPro" id="IPR011712">
    <property type="entry name" value="Sig_transdc_His_kin_sub3_dim/P"/>
</dbReference>
<dbReference type="SMART" id="SM00387">
    <property type="entry name" value="HATPase_c"/>
    <property type="match status" value="1"/>
</dbReference>
<sequence length="358" mass="40810">MSSSRNESLEERKVKGQYSLFDEESSGDFLCFDLLFHDSIFSILILDKYYQLSKINGRFEQFFGKEEGQGLGSSIFDFLSDSDSKNLKQVLADKELAKEALIIPLTFQFDGHDSQLVDAYVKAYENTFGERQYCLLLFDKHFQPDNSIHSFKQEIFKTIVDTQEKERIRIGRMLHDSVAQLLYAIRLKMQHVLGDREYQSDDIKSMKELLNEAIVQVRNLSVDLVPSVLQDFGLVQAIHAMANRISTADFKIEVKVPEFCEDFDNNLKLAVFRIIQELLNNAIKHSMATTVAITVICEDHTVNISVTDNGKGFGESLTELQKKGTGLRAIKNRVDLYNGEIKIMDREIGAGIYTTLTI</sequence>
<dbReference type="GO" id="GO:0005524">
    <property type="term" value="F:ATP binding"/>
    <property type="evidence" value="ECO:0007669"/>
    <property type="project" value="UniProtKB-KW"/>
</dbReference>
<keyword evidence="4" id="KW-0808">Transferase</keyword>
<reference evidence="11" key="1">
    <citation type="submission" date="2016-10" db="EMBL/GenBank/DDBJ databases">
        <authorList>
            <person name="Varghese N."/>
            <person name="Submissions S."/>
        </authorList>
    </citation>
    <scope>NUCLEOTIDE SEQUENCE [LARGE SCALE GENOMIC DNA]</scope>
    <source>
        <strain evidence="11">DSM 22361</strain>
    </source>
</reference>
<dbReference type="Proteomes" id="UP000236731">
    <property type="component" value="Unassembled WGS sequence"/>
</dbReference>
<dbReference type="CDD" id="cd00130">
    <property type="entry name" value="PAS"/>
    <property type="match status" value="1"/>
</dbReference>
<dbReference type="PROSITE" id="PS50109">
    <property type="entry name" value="HIS_KIN"/>
    <property type="match status" value="1"/>
</dbReference>
<evidence type="ECO:0000256" key="6">
    <source>
        <dbReference type="ARBA" id="ARBA00022777"/>
    </source>
</evidence>
<dbReference type="Gene3D" id="1.20.5.1930">
    <property type="match status" value="1"/>
</dbReference>
<evidence type="ECO:0000256" key="8">
    <source>
        <dbReference type="ARBA" id="ARBA00023012"/>
    </source>
</evidence>
<evidence type="ECO:0000256" key="3">
    <source>
        <dbReference type="ARBA" id="ARBA00022553"/>
    </source>
</evidence>
<evidence type="ECO:0000256" key="2">
    <source>
        <dbReference type="ARBA" id="ARBA00012438"/>
    </source>
</evidence>
<dbReference type="GO" id="GO:0016020">
    <property type="term" value="C:membrane"/>
    <property type="evidence" value="ECO:0007669"/>
    <property type="project" value="InterPro"/>
</dbReference>
<comment type="catalytic activity">
    <reaction evidence="1">
        <text>ATP + protein L-histidine = ADP + protein N-phospho-L-histidine.</text>
        <dbReference type="EC" id="2.7.13.3"/>
    </reaction>
</comment>
<dbReference type="InterPro" id="IPR050482">
    <property type="entry name" value="Sensor_HK_TwoCompSys"/>
</dbReference>
<dbReference type="AlphaFoldDB" id="A0A1H5XI65"/>
<dbReference type="Pfam" id="PF02518">
    <property type="entry name" value="HATPase_c"/>
    <property type="match status" value="1"/>
</dbReference>
<dbReference type="OrthoDB" id="5401121at2"/>
<evidence type="ECO:0000256" key="7">
    <source>
        <dbReference type="ARBA" id="ARBA00022840"/>
    </source>
</evidence>
<dbReference type="Pfam" id="PF07730">
    <property type="entry name" value="HisKA_3"/>
    <property type="match status" value="1"/>
</dbReference>
<keyword evidence="6 10" id="KW-0418">Kinase</keyword>
<accession>A0A1H5XI65</accession>
<dbReference type="GO" id="GO:0000155">
    <property type="term" value="F:phosphorelay sensor kinase activity"/>
    <property type="evidence" value="ECO:0007669"/>
    <property type="project" value="InterPro"/>
</dbReference>
<dbReference type="InterPro" id="IPR003594">
    <property type="entry name" value="HATPase_dom"/>
</dbReference>
<evidence type="ECO:0000256" key="4">
    <source>
        <dbReference type="ARBA" id="ARBA00022679"/>
    </source>
</evidence>
<keyword evidence="11" id="KW-1185">Reference proteome</keyword>
<keyword evidence="7" id="KW-0067">ATP-binding</keyword>
<dbReference type="PANTHER" id="PTHR24421">
    <property type="entry name" value="NITRATE/NITRITE SENSOR PROTEIN NARX-RELATED"/>
    <property type="match status" value="1"/>
</dbReference>
<evidence type="ECO:0000256" key="5">
    <source>
        <dbReference type="ARBA" id="ARBA00022741"/>
    </source>
</evidence>
<dbReference type="PANTHER" id="PTHR24421:SF10">
    <property type="entry name" value="NITRATE_NITRITE SENSOR PROTEIN NARQ"/>
    <property type="match status" value="1"/>
</dbReference>
<dbReference type="InterPro" id="IPR036890">
    <property type="entry name" value="HATPase_C_sf"/>
</dbReference>
<feature type="domain" description="Histidine kinase" evidence="9">
    <location>
        <begin position="173"/>
        <end position="358"/>
    </location>
</feature>
<dbReference type="GO" id="GO:0046983">
    <property type="term" value="F:protein dimerization activity"/>
    <property type="evidence" value="ECO:0007669"/>
    <property type="project" value="InterPro"/>
</dbReference>
<dbReference type="Gene3D" id="3.30.565.10">
    <property type="entry name" value="Histidine kinase-like ATPase, C-terminal domain"/>
    <property type="match status" value="1"/>
</dbReference>
<proteinExistence type="predicted"/>
<evidence type="ECO:0000256" key="1">
    <source>
        <dbReference type="ARBA" id="ARBA00000085"/>
    </source>
</evidence>
<dbReference type="EC" id="2.7.13.3" evidence="2"/>
<keyword evidence="8" id="KW-0902">Two-component regulatory system</keyword>
<evidence type="ECO:0000313" key="10">
    <source>
        <dbReference type="EMBL" id="SEG11484.1"/>
    </source>
</evidence>
<organism evidence="10 11">
    <name type="scientific">Sphingobacterium lactis</name>
    <dbReference type="NCBI Taxonomy" id="797291"/>
    <lineage>
        <taxon>Bacteria</taxon>
        <taxon>Pseudomonadati</taxon>
        <taxon>Bacteroidota</taxon>
        <taxon>Sphingobacteriia</taxon>
        <taxon>Sphingobacteriales</taxon>
        <taxon>Sphingobacteriaceae</taxon>
        <taxon>Sphingobacterium</taxon>
    </lineage>
</organism>
<name>A0A1H5XI65_9SPHI</name>
<dbReference type="SUPFAM" id="SSF55874">
    <property type="entry name" value="ATPase domain of HSP90 chaperone/DNA topoisomerase II/histidine kinase"/>
    <property type="match status" value="1"/>
</dbReference>
<dbReference type="CDD" id="cd16917">
    <property type="entry name" value="HATPase_UhpB-NarQ-NarX-like"/>
    <property type="match status" value="1"/>
</dbReference>
<dbReference type="RefSeq" id="WP_103905941.1">
    <property type="nucleotide sequence ID" value="NZ_CP049246.1"/>
</dbReference>
<keyword evidence="3" id="KW-0597">Phosphoprotein</keyword>
<dbReference type="EMBL" id="FNUT01000005">
    <property type="protein sequence ID" value="SEG11484.1"/>
    <property type="molecule type" value="Genomic_DNA"/>
</dbReference>
<dbReference type="InterPro" id="IPR005467">
    <property type="entry name" value="His_kinase_dom"/>
</dbReference>
<keyword evidence="5" id="KW-0547">Nucleotide-binding</keyword>
<protein>
    <recommendedName>
        <fullName evidence="2">histidine kinase</fullName>
        <ecNumber evidence="2">2.7.13.3</ecNumber>
    </recommendedName>
</protein>
<evidence type="ECO:0000259" key="9">
    <source>
        <dbReference type="PROSITE" id="PS50109"/>
    </source>
</evidence>
<gene>
    <name evidence="10" type="ORF">SAMN05421877_10514</name>
</gene>